<name>A0ABC9A2L8_9POAL</name>
<protein>
    <recommendedName>
        <fullName evidence="5">NAC domain-containing protein</fullName>
    </recommendedName>
</protein>
<evidence type="ECO:0000256" key="4">
    <source>
        <dbReference type="ARBA" id="ARBA00023242"/>
    </source>
</evidence>
<evidence type="ECO:0000256" key="3">
    <source>
        <dbReference type="ARBA" id="ARBA00023163"/>
    </source>
</evidence>
<dbReference type="PANTHER" id="PTHR31719:SF116">
    <property type="entry name" value="NAC DOMAIN-CONTAINING PROTEIN"/>
    <property type="match status" value="1"/>
</dbReference>
<feature type="domain" description="NAC" evidence="5">
    <location>
        <begin position="11"/>
        <end position="157"/>
    </location>
</feature>
<reference evidence="7" key="1">
    <citation type="submission" date="2024-06" db="EMBL/GenBank/DDBJ databases">
        <authorList>
            <person name="Ryan C."/>
        </authorList>
    </citation>
    <scope>NUCLEOTIDE SEQUENCE [LARGE SCALE GENOMIC DNA]</scope>
</reference>
<keyword evidence="7" id="KW-1185">Reference proteome</keyword>
<dbReference type="SUPFAM" id="SSF101941">
    <property type="entry name" value="NAC domain"/>
    <property type="match status" value="1"/>
</dbReference>
<dbReference type="InterPro" id="IPR003441">
    <property type="entry name" value="NAC-dom"/>
</dbReference>
<evidence type="ECO:0000256" key="2">
    <source>
        <dbReference type="ARBA" id="ARBA00023125"/>
    </source>
</evidence>
<evidence type="ECO:0000256" key="1">
    <source>
        <dbReference type="ARBA" id="ARBA00023015"/>
    </source>
</evidence>
<dbReference type="AlphaFoldDB" id="A0ABC9A2L8"/>
<evidence type="ECO:0000259" key="5">
    <source>
        <dbReference type="PROSITE" id="PS51005"/>
    </source>
</evidence>
<keyword evidence="3" id="KW-0804">Transcription</keyword>
<dbReference type="PANTHER" id="PTHR31719">
    <property type="entry name" value="NAC TRANSCRIPTION FACTOR 56"/>
    <property type="match status" value="1"/>
</dbReference>
<accession>A0ABC9A2L8</accession>
<dbReference type="InterPro" id="IPR036093">
    <property type="entry name" value="NAC_dom_sf"/>
</dbReference>
<keyword evidence="2" id="KW-0238">DNA-binding</keyword>
<reference evidence="6 7" key="2">
    <citation type="submission" date="2024-10" db="EMBL/GenBank/DDBJ databases">
        <authorList>
            <person name="Ryan C."/>
        </authorList>
    </citation>
    <scope>NUCLEOTIDE SEQUENCE [LARGE SCALE GENOMIC DNA]</scope>
</reference>
<dbReference type="Proteomes" id="UP001497457">
    <property type="component" value="Chromosome 2b"/>
</dbReference>
<sequence length="387" mass="41904">MSSKAAEMLGHPPGVNFRPNDDELVEFFLLPRVRGEPSWFPGVVVIDDDTAANTHPVKLLERHGLAGDKDAYFFVRTADAAARQDRHCAGGGRWVSQKPVPNGACIGGQKIEWRRVNLNLQPSRGKSGGGSNGWVMHEYSLTEPPCPFLKICNVTFSGHGKDAKRVPDGDAGEPAPKRARVGAAAAAASSCSSTCVYGSTAPAINQGYLPANAMPYMEFGEVQGSQHQPVQHHPMNQQLQPVESHSAACAYGSTTTVADQDASAAAATDEESLEWFRDYGKDLLADAAEATAENAMMQQQMTSGEDEGNKQLLDGTYLPADAMPCMELQERLQTTTDQVLQDAQLQPVESSFWNIPSAAELFPQHGLDEQEKQFWRSIGVDTENIVC</sequence>
<dbReference type="Pfam" id="PF02365">
    <property type="entry name" value="NAM"/>
    <property type="match status" value="1"/>
</dbReference>
<keyword evidence="4" id="KW-0539">Nucleus</keyword>
<dbReference type="Gene3D" id="2.170.150.80">
    <property type="entry name" value="NAC domain"/>
    <property type="match status" value="1"/>
</dbReference>
<proteinExistence type="predicted"/>
<dbReference type="EMBL" id="OZ075112">
    <property type="protein sequence ID" value="CAL4969929.1"/>
    <property type="molecule type" value="Genomic_DNA"/>
</dbReference>
<dbReference type="GO" id="GO:0003677">
    <property type="term" value="F:DNA binding"/>
    <property type="evidence" value="ECO:0007669"/>
    <property type="project" value="UniProtKB-KW"/>
</dbReference>
<organism evidence="6 7">
    <name type="scientific">Urochloa decumbens</name>
    <dbReference type="NCBI Taxonomy" id="240449"/>
    <lineage>
        <taxon>Eukaryota</taxon>
        <taxon>Viridiplantae</taxon>
        <taxon>Streptophyta</taxon>
        <taxon>Embryophyta</taxon>
        <taxon>Tracheophyta</taxon>
        <taxon>Spermatophyta</taxon>
        <taxon>Magnoliopsida</taxon>
        <taxon>Liliopsida</taxon>
        <taxon>Poales</taxon>
        <taxon>Poaceae</taxon>
        <taxon>PACMAD clade</taxon>
        <taxon>Panicoideae</taxon>
        <taxon>Panicodae</taxon>
        <taxon>Paniceae</taxon>
        <taxon>Melinidinae</taxon>
        <taxon>Urochloa</taxon>
    </lineage>
</organism>
<gene>
    <name evidence="6" type="ORF">URODEC1_LOCUS49837</name>
</gene>
<dbReference type="PROSITE" id="PS51005">
    <property type="entry name" value="NAC"/>
    <property type="match status" value="1"/>
</dbReference>
<evidence type="ECO:0000313" key="7">
    <source>
        <dbReference type="Proteomes" id="UP001497457"/>
    </source>
</evidence>
<evidence type="ECO:0000313" key="6">
    <source>
        <dbReference type="EMBL" id="CAL4969929.1"/>
    </source>
</evidence>
<keyword evidence="1" id="KW-0805">Transcription regulation</keyword>